<dbReference type="EC" id="3.1.3.48" evidence="2"/>
<feature type="active site" description="Nucleophile" evidence="5">
    <location>
        <position position="13"/>
    </location>
</feature>
<dbReference type="PANTHER" id="PTHR11717:SF7">
    <property type="entry name" value="LOW MOLECULAR WEIGHT PHOSPHOTYROSINE PROTEIN PHOSPHATASE"/>
    <property type="match status" value="1"/>
</dbReference>
<evidence type="ECO:0000313" key="7">
    <source>
        <dbReference type="EMBL" id="XDK24258.1"/>
    </source>
</evidence>
<keyword evidence="3 7" id="KW-0378">Hydrolase</keyword>
<feature type="active site" evidence="5">
    <location>
        <position position="19"/>
    </location>
</feature>
<keyword evidence="4" id="KW-0904">Protein phosphatase</keyword>
<protein>
    <recommendedName>
        <fullName evidence="2">protein-tyrosine-phosphatase</fullName>
        <ecNumber evidence="2">3.1.3.48</ecNumber>
    </recommendedName>
</protein>
<dbReference type="CDD" id="cd16343">
    <property type="entry name" value="LMWPTP"/>
    <property type="match status" value="1"/>
</dbReference>
<proteinExistence type="inferred from homology"/>
<dbReference type="PANTHER" id="PTHR11717">
    <property type="entry name" value="LOW MOLECULAR WEIGHT PROTEIN TYROSINE PHOSPHATASE"/>
    <property type="match status" value="1"/>
</dbReference>
<evidence type="ECO:0000256" key="4">
    <source>
        <dbReference type="ARBA" id="ARBA00022912"/>
    </source>
</evidence>
<evidence type="ECO:0000259" key="6">
    <source>
        <dbReference type="SMART" id="SM00226"/>
    </source>
</evidence>
<evidence type="ECO:0000256" key="5">
    <source>
        <dbReference type="PIRSR" id="PIRSR617867-1"/>
    </source>
</evidence>
<dbReference type="SMART" id="SM00226">
    <property type="entry name" value="LMWPc"/>
    <property type="match status" value="1"/>
</dbReference>
<dbReference type="InterPro" id="IPR036196">
    <property type="entry name" value="Ptyr_pPase_sf"/>
</dbReference>
<evidence type="ECO:0000256" key="1">
    <source>
        <dbReference type="ARBA" id="ARBA00011063"/>
    </source>
</evidence>
<dbReference type="Gene3D" id="3.40.50.2300">
    <property type="match status" value="1"/>
</dbReference>
<name>A0AB39HD25_9VIBR</name>
<feature type="domain" description="Phosphotyrosine protein phosphatase I" evidence="6">
    <location>
        <begin position="7"/>
        <end position="153"/>
    </location>
</feature>
<dbReference type="SUPFAM" id="SSF52788">
    <property type="entry name" value="Phosphotyrosine protein phosphatases I"/>
    <property type="match status" value="1"/>
</dbReference>
<feature type="active site" description="Proton donor" evidence="5">
    <location>
        <position position="127"/>
    </location>
</feature>
<evidence type="ECO:0000256" key="2">
    <source>
        <dbReference type="ARBA" id="ARBA00013064"/>
    </source>
</evidence>
<comment type="similarity">
    <text evidence="1">Belongs to the low molecular weight phosphotyrosine protein phosphatase family.</text>
</comment>
<dbReference type="Pfam" id="PF01451">
    <property type="entry name" value="LMWPc"/>
    <property type="match status" value="1"/>
</dbReference>
<dbReference type="RefSeq" id="WP_306100317.1">
    <property type="nucleotide sequence ID" value="NZ_CP162601.1"/>
</dbReference>
<dbReference type="EMBL" id="CP162601">
    <property type="protein sequence ID" value="XDK24258.1"/>
    <property type="molecule type" value="Genomic_DNA"/>
</dbReference>
<dbReference type="PRINTS" id="PR00719">
    <property type="entry name" value="LMWPTPASE"/>
</dbReference>
<accession>A0AB39HD25</accession>
<dbReference type="InterPro" id="IPR017867">
    <property type="entry name" value="Tyr_phospatase_low_mol_wt"/>
</dbReference>
<dbReference type="AlphaFoldDB" id="A0AB39HD25"/>
<gene>
    <name evidence="7" type="ORF">AB0763_08455</name>
</gene>
<sequence length="167" mass="18577">MESHNLLKVLVVCMGNICRSPTAQAIIDKRCRDAGLAIEIDSAGTINYHRGQSPDRRAIQAAQSRGYDLNGLKARQVTRQDFDDFDLILAADLDNLADLKAMASREQRGKIHLLLAYAKLGERVIPDPYYGRNEGFDEVIDLLEQASDNLITLWSHAQPSGNKKAIE</sequence>
<dbReference type="InterPro" id="IPR050438">
    <property type="entry name" value="LMW_PTPase"/>
</dbReference>
<organism evidence="7">
    <name type="scientific">Vibrio sp. HB236076</name>
    <dbReference type="NCBI Taxonomy" id="3232307"/>
    <lineage>
        <taxon>Bacteria</taxon>
        <taxon>Pseudomonadati</taxon>
        <taxon>Pseudomonadota</taxon>
        <taxon>Gammaproteobacteria</taxon>
        <taxon>Vibrionales</taxon>
        <taxon>Vibrionaceae</taxon>
        <taxon>Vibrio</taxon>
    </lineage>
</organism>
<dbReference type="InterPro" id="IPR023485">
    <property type="entry name" value="Ptyr_pPase"/>
</dbReference>
<dbReference type="GO" id="GO:0004725">
    <property type="term" value="F:protein tyrosine phosphatase activity"/>
    <property type="evidence" value="ECO:0007669"/>
    <property type="project" value="UniProtKB-EC"/>
</dbReference>
<dbReference type="KEGG" id="vih:AB0763_08455"/>
<reference evidence="7" key="1">
    <citation type="submission" date="2024-07" db="EMBL/GenBank/DDBJ databases">
        <title>Genome Analysis of a Potential Novel Vibrio Species Secreting pH- and Thermo-stable Alginate Lyase and its Application in Producing Alginate Oligosaccharides.</title>
        <authorList>
            <person name="Huang H."/>
            <person name="Bao K."/>
        </authorList>
    </citation>
    <scope>NUCLEOTIDE SEQUENCE</scope>
    <source>
        <strain evidence="7">HB236076</strain>
    </source>
</reference>
<evidence type="ECO:0000256" key="3">
    <source>
        <dbReference type="ARBA" id="ARBA00022801"/>
    </source>
</evidence>